<dbReference type="AlphaFoldDB" id="A0A3M7PYP6"/>
<dbReference type="SUPFAM" id="SSF46458">
    <property type="entry name" value="Globin-like"/>
    <property type="match status" value="1"/>
</dbReference>
<dbReference type="OrthoDB" id="436496at2759"/>
<comment type="caution">
    <text evidence="1">The sequence shown here is derived from an EMBL/GenBank/DDBJ whole genome shotgun (WGS) entry which is preliminary data.</text>
</comment>
<evidence type="ECO:0000313" key="2">
    <source>
        <dbReference type="Proteomes" id="UP000276133"/>
    </source>
</evidence>
<dbReference type="InterPro" id="IPR012292">
    <property type="entry name" value="Globin/Proto"/>
</dbReference>
<accession>A0A3M7PYP6</accession>
<dbReference type="GO" id="GO:0019825">
    <property type="term" value="F:oxygen binding"/>
    <property type="evidence" value="ECO:0007669"/>
    <property type="project" value="InterPro"/>
</dbReference>
<dbReference type="GO" id="GO:0020037">
    <property type="term" value="F:heme binding"/>
    <property type="evidence" value="ECO:0007669"/>
    <property type="project" value="InterPro"/>
</dbReference>
<dbReference type="Gene3D" id="1.10.490.10">
    <property type="entry name" value="Globins"/>
    <property type="match status" value="1"/>
</dbReference>
<dbReference type="InterPro" id="IPR009050">
    <property type="entry name" value="Globin-like_sf"/>
</dbReference>
<name>A0A3M7PYP6_BRAPC</name>
<proteinExistence type="predicted"/>
<evidence type="ECO:0000313" key="1">
    <source>
        <dbReference type="EMBL" id="RNA04133.1"/>
    </source>
</evidence>
<gene>
    <name evidence="1" type="ORF">BpHYR1_045486</name>
</gene>
<dbReference type="Proteomes" id="UP000276133">
    <property type="component" value="Unassembled WGS sequence"/>
</dbReference>
<reference evidence="1 2" key="1">
    <citation type="journal article" date="2018" name="Sci. Rep.">
        <title>Genomic signatures of local adaptation to the degree of environmental predictability in rotifers.</title>
        <authorList>
            <person name="Franch-Gras L."/>
            <person name="Hahn C."/>
            <person name="Garcia-Roger E.M."/>
            <person name="Carmona M.J."/>
            <person name="Serra M."/>
            <person name="Gomez A."/>
        </authorList>
    </citation>
    <scope>NUCLEOTIDE SEQUENCE [LARGE SCALE GENOMIC DNA]</scope>
    <source>
        <strain evidence="1">HYR1</strain>
    </source>
</reference>
<dbReference type="EMBL" id="REGN01008220">
    <property type="protein sequence ID" value="RNA04133.1"/>
    <property type="molecule type" value="Genomic_DNA"/>
</dbReference>
<keyword evidence="2" id="KW-1185">Reference proteome</keyword>
<organism evidence="1 2">
    <name type="scientific">Brachionus plicatilis</name>
    <name type="common">Marine rotifer</name>
    <name type="synonym">Brachionus muelleri</name>
    <dbReference type="NCBI Taxonomy" id="10195"/>
    <lineage>
        <taxon>Eukaryota</taxon>
        <taxon>Metazoa</taxon>
        <taxon>Spiralia</taxon>
        <taxon>Gnathifera</taxon>
        <taxon>Rotifera</taxon>
        <taxon>Eurotatoria</taxon>
        <taxon>Monogononta</taxon>
        <taxon>Pseudotrocha</taxon>
        <taxon>Ploima</taxon>
        <taxon>Brachionidae</taxon>
        <taxon>Brachionus</taxon>
    </lineage>
</organism>
<protein>
    <submittedName>
        <fullName evidence="1">Uncharacterized protein</fullName>
    </submittedName>
</protein>
<sequence length="104" mass="12349">MHLGKNHFDYGVRPSDFEHFEEALIYCLEKEIKNDTIFDLATKASWKKQHFWAFILKILIKSCLISNYANNNVSIWEGVLKCLYSKEKTKIFVFFLIIMINPKK</sequence>